<dbReference type="AlphaFoldDB" id="A0A914HKQ8"/>
<dbReference type="InterPro" id="IPR050951">
    <property type="entry name" value="Retrovirus_Pol_polyprotein"/>
</dbReference>
<dbReference type="Gene3D" id="3.10.10.10">
    <property type="entry name" value="HIV Type 1 Reverse Transcriptase, subunit A, domain 1"/>
    <property type="match status" value="1"/>
</dbReference>
<accession>A0A914HKQ8</accession>
<dbReference type="SUPFAM" id="SSF56672">
    <property type="entry name" value="DNA/RNA polymerases"/>
    <property type="match status" value="1"/>
</dbReference>
<proteinExistence type="predicted"/>
<protein>
    <submittedName>
        <fullName evidence="3">Reverse transcriptase domain-containing protein</fullName>
    </submittedName>
</protein>
<name>A0A914HKQ8_GLORO</name>
<dbReference type="PANTHER" id="PTHR37984">
    <property type="entry name" value="PROTEIN CBG26694"/>
    <property type="match status" value="1"/>
</dbReference>
<feature type="domain" description="Reverse transcriptase" evidence="1">
    <location>
        <begin position="216"/>
        <end position="286"/>
    </location>
</feature>
<reference evidence="3" key="1">
    <citation type="submission" date="2022-11" db="UniProtKB">
        <authorList>
            <consortium name="WormBaseParasite"/>
        </authorList>
    </citation>
    <scope>IDENTIFICATION</scope>
</reference>
<evidence type="ECO:0000313" key="2">
    <source>
        <dbReference type="Proteomes" id="UP000887572"/>
    </source>
</evidence>
<dbReference type="Pfam" id="PF00078">
    <property type="entry name" value="RVT_1"/>
    <property type="match status" value="1"/>
</dbReference>
<dbReference type="Proteomes" id="UP000887572">
    <property type="component" value="Unplaced"/>
</dbReference>
<dbReference type="InterPro" id="IPR000477">
    <property type="entry name" value="RT_dom"/>
</dbReference>
<evidence type="ECO:0000313" key="3">
    <source>
        <dbReference type="WBParaSite" id="Gr19_v10_g2222.t1"/>
    </source>
</evidence>
<evidence type="ECO:0000259" key="1">
    <source>
        <dbReference type="Pfam" id="PF00078"/>
    </source>
</evidence>
<keyword evidence="2" id="KW-1185">Reference proteome</keyword>
<dbReference type="InterPro" id="IPR043502">
    <property type="entry name" value="DNA/RNA_pol_sf"/>
</dbReference>
<dbReference type="WBParaSite" id="Gr19_v10_g2222.t1">
    <property type="protein sequence ID" value="Gr19_v10_g2222.t1"/>
    <property type="gene ID" value="Gr19_v10_g2222"/>
</dbReference>
<sequence length="486" mass="53219">MTGKATGLRERTTGSVRVAEEDTLHRTVPIRLESNVVVAAKLATYNPFVRPVAPIFSPECSPMPSSPRSVWHVELNLECSVTKTKAPSIMGLDWIVPFEQATQLAIATILLFPQAPAVLRHSATHRRPAQIGGANENFFSQRFSARSRSLYEDKSSSAPQIAGEARVLQSPSGATWSFGGRGQGIGPTTGNRSDQAGRFFPLAAPVLAVRKKSGALDLRDAYLQMELDESSKSLVGINTHRGLFAYQRLPFGVKSAPSIFQKVMDQMIARLPGVFAYLDDVIIASSVVFAGAVTTTLSNSHVNWCGDIPSLLGMQRRLISTRLMIRSIRYSRDHLFQKSSMALWVAHHRWASLSEDDGLKIGSSSFGASKVIWACGKSKSMGRMAKGTSGSSETKVIGREFIVASNAERNVYNSSHRRSFLPKTRRKQFLMSAFNRSYTPPDQGLKLGIIFQSIVRSKTGFGVDEAGGAFGRRLRTQVYGRGECID</sequence>
<organism evidence="2 3">
    <name type="scientific">Globodera rostochiensis</name>
    <name type="common">Golden nematode worm</name>
    <name type="synonym">Heterodera rostochiensis</name>
    <dbReference type="NCBI Taxonomy" id="31243"/>
    <lineage>
        <taxon>Eukaryota</taxon>
        <taxon>Metazoa</taxon>
        <taxon>Ecdysozoa</taxon>
        <taxon>Nematoda</taxon>
        <taxon>Chromadorea</taxon>
        <taxon>Rhabditida</taxon>
        <taxon>Tylenchina</taxon>
        <taxon>Tylenchomorpha</taxon>
        <taxon>Tylenchoidea</taxon>
        <taxon>Heteroderidae</taxon>
        <taxon>Heteroderinae</taxon>
        <taxon>Globodera</taxon>
    </lineage>
</organism>
<dbReference type="Gene3D" id="3.30.70.270">
    <property type="match status" value="1"/>
</dbReference>
<dbReference type="InterPro" id="IPR043128">
    <property type="entry name" value="Rev_trsase/Diguanyl_cyclase"/>
</dbReference>
<dbReference type="PANTHER" id="PTHR37984:SF5">
    <property type="entry name" value="PROTEIN NYNRIN-LIKE"/>
    <property type="match status" value="1"/>
</dbReference>